<dbReference type="AlphaFoldDB" id="A0A6M3L5U2"/>
<evidence type="ECO:0008006" key="2">
    <source>
        <dbReference type="Google" id="ProtNLM"/>
    </source>
</evidence>
<sequence>MTAETVGPNVPLDQQKIIQYEGAPPSPGAGPGAQQVNIRYNQTEMDRRYANERIAESYFHCRPFSCYVAAIGNHWKPGSWAAVLNMVHYCNGQGMYVVMEELQDRCLRPYDALGTMRNEALIRAEQGFEFICYIDNDVLPDETLLARLMLRNVPVVAPYVVEPGSGRPLHGPVRQMWKGLQPVRWNVLSMMVHKTAVYRAFPPGGFWKDAVGADEGYHFQQYYAAGHTPMIDTDVVMQVCGSPLYPLTVEKGENSEAVWAQRKAQFSQLPDRRPVDPTDPRQENGVYMPFLAVPCSQCREKFNGDWWRPYHANGLPMVCPACEQKILAHAPEAKKARRKARAKELRLAKKEGRTPAPMEPLPRIMQSEPGQDSAIVHVGDGGTLKITPVIGTA</sequence>
<accession>A0A6M3L5U2</accession>
<reference evidence="1" key="1">
    <citation type="submission" date="2020-03" db="EMBL/GenBank/DDBJ databases">
        <title>The deep terrestrial virosphere.</title>
        <authorList>
            <person name="Holmfeldt K."/>
            <person name="Nilsson E."/>
            <person name="Simone D."/>
            <person name="Lopez-Fernandez M."/>
            <person name="Wu X."/>
            <person name="de Brujin I."/>
            <person name="Lundin D."/>
            <person name="Andersson A."/>
            <person name="Bertilsson S."/>
            <person name="Dopson M."/>
        </authorList>
    </citation>
    <scope>NUCLEOTIDE SEQUENCE</scope>
    <source>
        <strain evidence="1">MM415B02521</strain>
    </source>
</reference>
<protein>
    <recommendedName>
        <fullName evidence="2">Glycosyltransferase</fullName>
    </recommendedName>
</protein>
<gene>
    <name evidence="1" type="ORF">MM415B02521_0005</name>
</gene>
<name>A0A6M3L5U2_9ZZZZ</name>
<evidence type="ECO:0000313" key="1">
    <source>
        <dbReference type="EMBL" id="QJA89639.1"/>
    </source>
</evidence>
<proteinExistence type="predicted"/>
<organism evidence="1">
    <name type="scientific">viral metagenome</name>
    <dbReference type="NCBI Taxonomy" id="1070528"/>
    <lineage>
        <taxon>unclassified sequences</taxon>
        <taxon>metagenomes</taxon>
        <taxon>organismal metagenomes</taxon>
    </lineage>
</organism>
<dbReference type="EMBL" id="MT142858">
    <property type="protein sequence ID" value="QJA89639.1"/>
    <property type="molecule type" value="Genomic_DNA"/>
</dbReference>